<accession>A0A644ULM2</accession>
<name>A0A644ULM2_9ZZZZ</name>
<dbReference type="AlphaFoldDB" id="A0A644ULM2"/>
<dbReference type="InterPro" id="IPR027476">
    <property type="entry name" value="DppA_N"/>
</dbReference>
<dbReference type="Pfam" id="PF04951">
    <property type="entry name" value="Peptidase_M55"/>
    <property type="match status" value="1"/>
</dbReference>
<dbReference type="InterPro" id="IPR036177">
    <property type="entry name" value="Peptidase_M55_sf"/>
</dbReference>
<sequence length="271" mass="29856">MSTSKEFLNCGKSGNGLKIMIQVDFEGVTNVVNWDEIYPGHPHFDRNCDILTGEINSAIEGAVAAGATEIIVRDGHSGNINVNPLLLDPRARLTKGRVPGTPHTMVLGIDSTFDALLFIGAHARAGEMMGTLSHTMSLKVIDFKINGKPLFEPAFNALYASQFGVPVVFVAGDNMACKEAHENFGAIETVETKFAYGRNCAMSKSPQVVYGEIRESVERALNNLQNGCVFSMKGPYKMELIVTQEESTEPLFVEYESDVLYDVMKKFWEYL</sequence>
<evidence type="ECO:0008006" key="2">
    <source>
        <dbReference type="Google" id="ProtNLM"/>
    </source>
</evidence>
<dbReference type="Gene3D" id="3.40.50.10780">
    <property type="entry name" value="Dipeptide transport protein"/>
    <property type="match status" value="1"/>
</dbReference>
<comment type="caution">
    <text evidence="1">The sequence shown here is derived from an EMBL/GenBank/DDBJ whole genome shotgun (WGS) entry which is preliminary data.</text>
</comment>
<dbReference type="EMBL" id="VSSQ01000131">
    <property type="protein sequence ID" value="MPL79850.1"/>
    <property type="molecule type" value="Genomic_DNA"/>
</dbReference>
<gene>
    <name evidence="1" type="ORF">SDC9_25737</name>
</gene>
<organism evidence="1">
    <name type="scientific">bioreactor metagenome</name>
    <dbReference type="NCBI Taxonomy" id="1076179"/>
    <lineage>
        <taxon>unclassified sequences</taxon>
        <taxon>metagenomes</taxon>
        <taxon>ecological metagenomes</taxon>
    </lineage>
</organism>
<protein>
    <recommendedName>
        <fullName evidence="2">D-aminopeptidase</fullName>
    </recommendedName>
</protein>
<proteinExistence type="predicted"/>
<reference evidence="1" key="1">
    <citation type="submission" date="2019-08" db="EMBL/GenBank/DDBJ databases">
        <authorList>
            <person name="Kucharzyk K."/>
            <person name="Murdoch R.W."/>
            <person name="Higgins S."/>
            <person name="Loffler F."/>
        </authorList>
    </citation>
    <scope>NUCLEOTIDE SEQUENCE</scope>
</reference>
<dbReference type="SUPFAM" id="SSF63992">
    <property type="entry name" value="Dipeptide transport protein"/>
    <property type="match status" value="1"/>
</dbReference>
<dbReference type="InterPro" id="IPR007035">
    <property type="entry name" value="Peptidase_M55"/>
</dbReference>
<dbReference type="Gene3D" id="3.30.1360.130">
    <property type="entry name" value="Dipeptide transport protein"/>
    <property type="match status" value="1"/>
</dbReference>
<evidence type="ECO:0000313" key="1">
    <source>
        <dbReference type="EMBL" id="MPL79850.1"/>
    </source>
</evidence>